<sequence length="286" mass="31368">MDAPLLTTEQILTYLAVGAADRGACTQLLEGPPSSAAVEVLAALRGNLSAGSAETPVRAQAGETAWIEAYLRFTPELVSWHNECGIADEITRATLADVGRNLEINRRVHGRFGMDTHTWLIHHFTGRLYQLGRLQYLLHRGPEAAAGGGIPGTGPCDWLLGIHIPESGGLGPETVQASLELARPFFSRHFPDHPVRIADCASWLLDPYIPGRLPPDSNIVRFASRFTPYGHPLDTPTDAVYFTFRTRSSMTKLASLPRRTSLQRMVLERIDDGGCWQLGFGYLTLP</sequence>
<evidence type="ECO:0000259" key="2">
    <source>
        <dbReference type="Pfam" id="PF18164"/>
    </source>
</evidence>
<dbReference type="AlphaFoldDB" id="A0A931CQC5"/>
<evidence type="ECO:0000313" key="4">
    <source>
        <dbReference type="Proteomes" id="UP000655366"/>
    </source>
</evidence>
<protein>
    <submittedName>
        <fullName evidence="3">DUF5596 domain-containing protein</fullName>
    </submittedName>
</protein>
<dbReference type="InterPro" id="IPR041273">
    <property type="entry name" value="NAT_N"/>
</dbReference>
<dbReference type="EMBL" id="JADNYM010000007">
    <property type="protein sequence ID" value="MBG0739081.1"/>
    <property type="molecule type" value="Genomic_DNA"/>
</dbReference>
<proteinExistence type="predicted"/>
<evidence type="ECO:0000313" key="3">
    <source>
        <dbReference type="EMBL" id="MBG0739081.1"/>
    </source>
</evidence>
<dbReference type="InterPro" id="IPR041644">
    <property type="entry name" value="GNAT_C"/>
</dbReference>
<feature type="domain" description="N-acyltransferase N-terminal" evidence="1">
    <location>
        <begin position="9"/>
        <end position="126"/>
    </location>
</feature>
<accession>A0A931CQC5</accession>
<name>A0A931CQC5_9MICC</name>
<dbReference type="Gene3D" id="3.40.630.120">
    <property type="match status" value="1"/>
</dbReference>
<keyword evidence="4" id="KW-1185">Reference proteome</keyword>
<dbReference type="Proteomes" id="UP000655366">
    <property type="component" value="Unassembled WGS sequence"/>
</dbReference>
<reference evidence="3 4" key="1">
    <citation type="submission" date="2020-11" db="EMBL/GenBank/DDBJ databases">
        <title>Arthrobacter antarcticus sp. nov., isolated from Antarctic Soil.</title>
        <authorList>
            <person name="Li J."/>
        </authorList>
    </citation>
    <scope>NUCLEOTIDE SEQUENCE [LARGE SCALE GENOMIC DNA]</scope>
    <source>
        <strain evidence="3 4">Z1-20</strain>
    </source>
</reference>
<feature type="domain" description="GNAT-like C-terminal" evidence="2">
    <location>
        <begin position="128"/>
        <end position="283"/>
    </location>
</feature>
<dbReference type="Pfam" id="PF18082">
    <property type="entry name" value="NAT_N"/>
    <property type="match status" value="1"/>
</dbReference>
<comment type="caution">
    <text evidence="3">The sequence shown here is derived from an EMBL/GenBank/DDBJ whole genome shotgun (WGS) entry which is preliminary data.</text>
</comment>
<gene>
    <name evidence="3" type="ORF">IV500_06670</name>
</gene>
<evidence type="ECO:0000259" key="1">
    <source>
        <dbReference type="Pfam" id="PF18082"/>
    </source>
</evidence>
<dbReference type="Pfam" id="PF18164">
    <property type="entry name" value="GNAT_C"/>
    <property type="match status" value="1"/>
</dbReference>
<organism evidence="3 4">
    <name type="scientific">Arthrobacter terrae</name>
    <dbReference type="NCBI Taxonomy" id="2935737"/>
    <lineage>
        <taxon>Bacteria</taxon>
        <taxon>Bacillati</taxon>
        <taxon>Actinomycetota</taxon>
        <taxon>Actinomycetes</taxon>
        <taxon>Micrococcales</taxon>
        <taxon>Micrococcaceae</taxon>
        <taxon>Arthrobacter</taxon>
    </lineage>
</organism>